<proteinExistence type="predicted"/>
<dbReference type="SUPFAM" id="SSF53067">
    <property type="entry name" value="Actin-like ATPase domain"/>
    <property type="match status" value="1"/>
</dbReference>
<dbReference type="Gene3D" id="3.30.420.40">
    <property type="match status" value="1"/>
</dbReference>
<protein>
    <recommendedName>
        <fullName evidence="1">ATPase BadF/BadG/BcrA/BcrD type domain-containing protein</fullName>
    </recommendedName>
</protein>
<evidence type="ECO:0000313" key="2">
    <source>
        <dbReference type="EMBL" id="KKK49511.1"/>
    </source>
</evidence>
<feature type="domain" description="ATPase BadF/BadG/BcrA/BcrD type" evidence="1">
    <location>
        <begin position="5"/>
        <end position="144"/>
    </location>
</feature>
<dbReference type="AlphaFoldDB" id="A0A0F8YN57"/>
<accession>A0A0F8YN57</accession>
<dbReference type="PANTHER" id="PTHR32329:SF7">
    <property type="entry name" value="ACTIVATOR OF 2-HYDROXYACYL-COA-HYDRATASE"/>
    <property type="match status" value="1"/>
</dbReference>
<dbReference type="EMBL" id="LAZR01068504">
    <property type="protein sequence ID" value="KKK49511.1"/>
    <property type="molecule type" value="Genomic_DNA"/>
</dbReference>
<evidence type="ECO:0000259" key="1">
    <source>
        <dbReference type="Pfam" id="PF01869"/>
    </source>
</evidence>
<sequence length="207" mass="21665">MKTYIGLDAGSVSIKLAVIDENENLVDSVYLRNSGLIETVKNGLKTISNGYNVNGVGATGSGRNFVKMLIGSDLTKTEVLAHTIAALHYYPDLRTLIDIGGEDSKLMIIRDGILEDFVLNNSCSAGTGSSLEAIATRMGIPGSDVGIGIADGTAPAERLDVAGNVQISNYITFDTKAVPGDPGAEEGRLYLKETGGSDNDLAAKVQV</sequence>
<feature type="non-terminal residue" evidence="2">
    <location>
        <position position="207"/>
    </location>
</feature>
<gene>
    <name evidence="2" type="ORF">LCGC14_3134330</name>
</gene>
<name>A0A0F8YN57_9ZZZZ</name>
<dbReference type="InterPro" id="IPR002731">
    <property type="entry name" value="ATPase_BadF"/>
</dbReference>
<dbReference type="PANTHER" id="PTHR32329">
    <property type="entry name" value="BIFUNCTIONAL PROTEIN [INCLUDES 2-HYDROXYACYL-COA DEHYDRATASE (N-TER) AND ITS ACTIVATOR DOMAIN (C_TERM)-RELATED"/>
    <property type="match status" value="1"/>
</dbReference>
<reference evidence="2" key="1">
    <citation type="journal article" date="2015" name="Nature">
        <title>Complex archaea that bridge the gap between prokaryotes and eukaryotes.</title>
        <authorList>
            <person name="Spang A."/>
            <person name="Saw J.H."/>
            <person name="Jorgensen S.L."/>
            <person name="Zaremba-Niedzwiedzka K."/>
            <person name="Martijn J."/>
            <person name="Lind A.E."/>
            <person name="van Eijk R."/>
            <person name="Schleper C."/>
            <person name="Guy L."/>
            <person name="Ettema T.J."/>
        </authorList>
    </citation>
    <scope>NUCLEOTIDE SEQUENCE</scope>
</reference>
<dbReference type="Pfam" id="PF01869">
    <property type="entry name" value="BcrAD_BadFG"/>
    <property type="match status" value="1"/>
</dbReference>
<dbReference type="InterPro" id="IPR043129">
    <property type="entry name" value="ATPase_NBD"/>
</dbReference>
<organism evidence="2">
    <name type="scientific">marine sediment metagenome</name>
    <dbReference type="NCBI Taxonomy" id="412755"/>
    <lineage>
        <taxon>unclassified sequences</taxon>
        <taxon>metagenomes</taxon>
        <taxon>ecological metagenomes</taxon>
    </lineage>
</organism>
<comment type="caution">
    <text evidence="2">The sequence shown here is derived from an EMBL/GenBank/DDBJ whole genome shotgun (WGS) entry which is preliminary data.</text>
</comment>
<dbReference type="InterPro" id="IPR051805">
    <property type="entry name" value="Dehydratase_Activator_Redct"/>
</dbReference>